<name>A0A7S1RSC0_ALECA</name>
<dbReference type="InterPro" id="IPR002048">
    <property type="entry name" value="EF_hand_dom"/>
</dbReference>
<reference evidence="6" key="1">
    <citation type="submission" date="2021-01" db="EMBL/GenBank/DDBJ databases">
        <authorList>
            <person name="Corre E."/>
            <person name="Pelletier E."/>
            <person name="Niang G."/>
            <person name="Scheremetjew M."/>
            <person name="Finn R."/>
            <person name="Kale V."/>
            <person name="Holt S."/>
            <person name="Cochrane G."/>
            <person name="Meng A."/>
            <person name="Brown T."/>
            <person name="Cohen L."/>
        </authorList>
    </citation>
    <scope>NUCLEOTIDE SEQUENCE</scope>
    <source>
        <strain evidence="6">OF101</strain>
    </source>
</reference>
<evidence type="ECO:0000256" key="1">
    <source>
        <dbReference type="SAM" id="Coils"/>
    </source>
</evidence>
<evidence type="ECO:0000256" key="4">
    <source>
        <dbReference type="SAM" id="SignalP"/>
    </source>
</evidence>
<feature type="coiled-coil region" evidence="1">
    <location>
        <begin position="616"/>
        <end position="650"/>
    </location>
</feature>
<evidence type="ECO:0000259" key="5">
    <source>
        <dbReference type="PROSITE" id="PS50222"/>
    </source>
</evidence>
<sequence>MLLLHTTLLTGLWLAKLAAGKHLKLPPQGQAPVSIEVGGPSGENLAAPPPAAWPRQWGAAGAAFAQDGARGGSPAARRRLGSWREISPEGRAFWRSPPPPRSPSRSTQLLDLGVRPAAPHFRLRGPAAGPAPGSRPRLSYSEWRPESQDTKDLDAGLAIIEESLDEGMDPRDTLSKLLAEPLLAQDLQDPLQQRPTGQASGYDHAADGAKSFGAIVGEFHGDGGIKKDPVDKQGAGANRENATLRSGAYKGNDGFSDALDSSPRKTRQNPIAKGVHDAFSVSFPFSRGGSRKAKSLELAVHLAVGLVLIVAFLGAWLGCCTAVPVLAPGFWLLFVVGLAFCGLSFVGDDGWMLLSALSLTALAAISAVLVGNDPLMMRAFCSEVGKLRHAHKELQRHNATLEARLDELSRVQEELLRISEDFEGDLLATQAFLKEMEKMVVLQIVTDILNLYFTAPRGDVFASSLVIMPDLVPGFDMDELVESVRLQGLTIPELATLLDAVVADDPAACSRALKALCRRGGGAKDAEKSHVSRMDYAVAPGPPGRGGAVEEDTSEVVVVPLVSIGSVRIYNLLHLAVIIATFLSLIVLTVSLVRLDVPNIACAILELALAGGLAVHAELLVTVQALRAEIVALRRENARFERANLKLAEEAAFLGRLSRGFDRLQAEFAGSIERAREAILRRNASVKTSTIAVVAHLFARADADQNGVLDEEEAEAFVKSLELVFHGLPDFDTERIRRRVASEGLRSEHLAPLMDLILGAEQATSFKRPFLDFHTTGL</sequence>
<feature type="domain" description="EF-hand" evidence="5">
    <location>
        <begin position="689"/>
        <end position="724"/>
    </location>
</feature>
<evidence type="ECO:0000256" key="3">
    <source>
        <dbReference type="SAM" id="Phobius"/>
    </source>
</evidence>
<feature type="region of interest" description="Disordered" evidence="2">
    <location>
        <begin position="119"/>
        <end position="149"/>
    </location>
</feature>
<dbReference type="AlphaFoldDB" id="A0A7S1RSC0"/>
<proteinExistence type="predicted"/>
<feature type="region of interest" description="Disordered" evidence="2">
    <location>
        <begin position="223"/>
        <end position="249"/>
    </location>
</feature>
<keyword evidence="1" id="KW-0175">Coiled coil</keyword>
<dbReference type="GO" id="GO:0005509">
    <property type="term" value="F:calcium ion binding"/>
    <property type="evidence" value="ECO:0007669"/>
    <property type="project" value="InterPro"/>
</dbReference>
<dbReference type="PROSITE" id="PS50222">
    <property type="entry name" value="EF_HAND_2"/>
    <property type="match status" value="1"/>
</dbReference>
<keyword evidence="3" id="KW-0812">Transmembrane</keyword>
<evidence type="ECO:0000256" key="2">
    <source>
        <dbReference type="SAM" id="MobiDB-lite"/>
    </source>
</evidence>
<evidence type="ECO:0000313" key="6">
    <source>
        <dbReference type="EMBL" id="CAD9174602.1"/>
    </source>
</evidence>
<feature type="transmembrane region" description="Helical" evidence="3">
    <location>
        <begin position="325"/>
        <end position="345"/>
    </location>
</feature>
<feature type="compositionally biased region" description="Low complexity" evidence="2">
    <location>
        <begin position="124"/>
        <end position="137"/>
    </location>
</feature>
<keyword evidence="3" id="KW-1133">Transmembrane helix</keyword>
<keyword evidence="3" id="KW-0472">Membrane</keyword>
<feature type="transmembrane region" description="Helical" evidence="3">
    <location>
        <begin position="572"/>
        <end position="595"/>
    </location>
</feature>
<dbReference type="EMBL" id="HBGE01086238">
    <property type="protein sequence ID" value="CAD9174602.1"/>
    <property type="molecule type" value="Transcribed_RNA"/>
</dbReference>
<feature type="chain" id="PRO_5030638572" description="EF-hand domain-containing protein" evidence="4">
    <location>
        <begin position="21"/>
        <end position="778"/>
    </location>
</feature>
<organism evidence="6">
    <name type="scientific">Alexandrium catenella</name>
    <name type="common">Red tide dinoflagellate</name>
    <name type="synonym">Gonyaulax catenella</name>
    <dbReference type="NCBI Taxonomy" id="2925"/>
    <lineage>
        <taxon>Eukaryota</taxon>
        <taxon>Sar</taxon>
        <taxon>Alveolata</taxon>
        <taxon>Dinophyceae</taxon>
        <taxon>Gonyaulacales</taxon>
        <taxon>Pyrocystaceae</taxon>
        <taxon>Alexandrium</taxon>
    </lineage>
</organism>
<feature type="transmembrane region" description="Helical" evidence="3">
    <location>
        <begin position="351"/>
        <end position="370"/>
    </location>
</feature>
<gene>
    <name evidence="6" type="ORF">ACAT0790_LOCUS51371</name>
</gene>
<feature type="signal peptide" evidence="4">
    <location>
        <begin position="1"/>
        <end position="20"/>
    </location>
</feature>
<keyword evidence="4" id="KW-0732">Signal</keyword>
<feature type="coiled-coil region" evidence="1">
    <location>
        <begin position="384"/>
        <end position="418"/>
    </location>
</feature>
<feature type="transmembrane region" description="Helical" evidence="3">
    <location>
        <begin position="298"/>
        <end position="318"/>
    </location>
</feature>
<accession>A0A7S1RSC0</accession>
<protein>
    <recommendedName>
        <fullName evidence="5">EF-hand domain-containing protein</fullName>
    </recommendedName>
</protein>